<dbReference type="AlphaFoldDB" id="A0ABD5P8Y8"/>
<dbReference type="EMBL" id="JBHSDS010000003">
    <property type="protein sequence ID" value="MFC4357354.1"/>
    <property type="molecule type" value="Genomic_DNA"/>
</dbReference>
<evidence type="ECO:0000313" key="3">
    <source>
        <dbReference type="Proteomes" id="UP001595921"/>
    </source>
</evidence>
<gene>
    <name evidence="2" type="ORF">ACFO0N_05250</name>
</gene>
<feature type="transmembrane region" description="Helical" evidence="1">
    <location>
        <begin position="39"/>
        <end position="57"/>
    </location>
</feature>
<dbReference type="RefSeq" id="WP_267622348.1">
    <property type="nucleotide sequence ID" value="NZ_JAODIW010000006.1"/>
</dbReference>
<name>A0ABD5P8Y8_9EURY</name>
<keyword evidence="1" id="KW-0812">Transmembrane</keyword>
<organism evidence="2 3">
    <name type="scientific">Halobium salinum</name>
    <dbReference type="NCBI Taxonomy" id="1364940"/>
    <lineage>
        <taxon>Archaea</taxon>
        <taxon>Methanobacteriati</taxon>
        <taxon>Methanobacteriota</taxon>
        <taxon>Stenosarchaea group</taxon>
        <taxon>Halobacteria</taxon>
        <taxon>Halobacteriales</taxon>
        <taxon>Haloferacaceae</taxon>
        <taxon>Halobium</taxon>
    </lineage>
</organism>
<feature type="transmembrane region" description="Helical" evidence="1">
    <location>
        <begin position="12"/>
        <end position="33"/>
    </location>
</feature>
<evidence type="ECO:0000313" key="2">
    <source>
        <dbReference type="EMBL" id="MFC4357354.1"/>
    </source>
</evidence>
<keyword evidence="1" id="KW-1133">Transmembrane helix</keyword>
<reference evidence="2 3" key="1">
    <citation type="journal article" date="2019" name="Int. J. Syst. Evol. Microbiol.">
        <title>The Global Catalogue of Microorganisms (GCM) 10K type strain sequencing project: providing services to taxonomists for standard genome sequencing and annotation.</title>
        <authorList>
            <consortium name="The Broad Institute Genomics Platform"/>
            <consortium name="The Broad Institute Genome Sequencing Center for Infectious Disease"/>
            <person name="Wu L."/>
            <person name="Ma J."/>
        </authorList>
    </citation>
    <scope>NUCLEOTIDE SEQUENCE [LARGE SCALE GENOMIC DNA]</scope>
    <source>
        <strain evidence="2 3">CGMCC 1.12553</strain>
    </source>
</reference>
<sequence length="59" mass="6182">MGSDPDSRGLGFYLGVATFVVGLAGYLLFGWRFGDGTDSVALLFGVAAAWAAVVLTLRR</sequence>
<accession>A0ABD5P8Y8</accession>
<proteinExistence type="predicted"/>
<keyword evidence="3" id="KW-1185">Reference proteome</keyword>
<comment type="caution">
    <text evidence="2">The sequence shown here is derived from an EMBL/GenBank/DDBJ whole genome shotgun (WGS) entry which is preliminary data.</text>
</comment>
<keyword evidence="1" id="KW-0472">Membrane</keyword>
<dbReference type="Proteomes" id="UP001595921">
    <property type="component" value="Unassembled WGS sequence"/>
</dbReference>
<protein>
    <submittedName>
        <fullName evidence="2">Uncharacterized protein</fullName>
    </submittedName>
</protein>
<evidence type="ECO:0000256" key="1">
    <source>
        <dbReference type="SAM" id="Phobius"/>
    </source>
</evidence>